<evidence type="ECO:0000259" key="2">
    <source>
        <dbReference type="Pfam" id="PF01471"/>
    </source>
</evidence>
<keyword evidence="1" id="KW-0732">Signal</keyword>
<dbReference type="EMBL" id="BAAASL010000001">
    <property type="protein sequence ID" value="GAA2707254.1"/>
    <property type="molecule type" value="Genomic_DNA"/>
</dbReference>
<evidence type="ECO:0000313" key="3">
    <source>
        <dbReference type="EMBL" id="GAA2707254.1"/>
    </source>
</evidence>
<dbReference type="SUPFAM" id="SSF47090">
    <property type="entry name" value="PGBD-like"/>
    <property type="match status" value="1"/>
</dbReference>
<protein>
    <recommendedName>
        <fullName evidence="2">Peptidoglycan binding-like domain-containing protein</fullName>
    </recommendedName>
</protein>
<organism evidence="3 4">
    <name type="scientific">Streptomyces luteosporeus</name>
    <dbReference type="NCBI Taxonomy" id="173856"/>
    <lineage>
        <taxon>Bacteria</taxon>
        <taxon>Bacillati</taxon>
        <taxon>Actinomycetota</taxon>
        <taxon>Actinomycetes</taxon>
        <taxon>Kitasatosporales</taxon>
        <taxon>Streptomycetaceae</taxon>
        <taxon>Streptomyces</taxon>
    </lineage>
</organism>
<accession>A0ABP6FYP6</accession>
<proteinExistence type="predicted"/>
<dbReference type="Proteomes" id="UP001500886">
    <property type="component" value="Unassembled WGS sequence"/>
</dbReference>
<feature type="signal peptide" evidence="1">
    <location>
        <begin position="1"/>
        <end position="26"/>
    </location>
</feature>
<feature type="chain" id="PRO_5045753222" description="Peptidoglycan binding-like domain-containing protein" evidence="1">
    <location>
        <begin position="27"/>
        <end position="124"/>
    </location>
</feature>
<evidence type="ECO:0000313" key="4">
    <source>
        <dbReference type="Proteomes" id="UP001500886"/>
    </source>
</evidence>
<sequence length="124" mass="13118">MRVRDAAIVLAAAGALLAPVAGTASAAQATPQSAPAVHCRLENFIGYYCGHYSGADYTDFGDRGERVKEIQSLLVFSGYSVGSTGIDGEFGRATERAVKRFQADNGLKDDGKVGPKTWHALRTP</sequence>
<name>A0ABP6FYP6_9ACTN</name>
<gene>
    <name evidence="3" type="ORF">GCM10010315_01390</name>
</gene>
<dbReference type="Pfam" id="PF01471">
    <property type="entry name" value="PG_binding_1"/>
    <property type="match status" value="1"/>
</dbReference>
<evidence type="ECO:0000256" key="1">
    <source>
        <dbReference type="SAM" id="SignalP"/>
    </source>
</evidence>
<feature type="domain" description="Peptidoglycan binding-like" evidence="2">
    <location>
        <begin position="63"/>
        <end position="121"/>
    </location>
</feature>
<dbReference type="InterPro" id="IPR036365">
    <property type="entry name" value="PGBD-like_sf"/>
</dbReference>
<reference evidence="4" key="1">
    <citation type="journal article" date="2019" name="Int. J. Syst. Evol. Microbiol.">
        <title>The Global Catalogue of Microorganisms (GCM) 10K type strain sequencing project: providing services to taxonomists for standard genome sequencing and annotation.</title>
        <authorList>
            <consortium name="The Broad Institute Genomics Platform"/>
            <consortium name="The Broad Institute Genome Sequencing Center for Infectious Disease"/>
            <person name="Wu L."/>
            <person name="Ma J."/>
        </authorList>
    </citation>
    <scope>NUCLEOTIDE SEQUENCE [LARGE SCALE GENOMIC DNA]</scope>
    <source>
        <strain evidence="4">JCM 4542</strain>
    </source>
</reference>
<dbReference type="Gene3D" id="1.10.101.10">
    <property type="entry name" value="PGBD-like superfamily/PGBD"/>
    <property type="match status" value="1"/>
</dbReference>
<comment type="caution">
    <text evidence="3">The sequence shown here is derived from an EMBL/GenBank/DDBJ whole genome shotgun (WGS) entry which is preliminary data.</text>
</comment>
<dbReference type="RefSeq" id="WP_344432584.1">
    <property type="nucleotide sequence ID" value="NZ_BAAASL010000001.1"/>
</dbReference>
<keyword evidence="4" id="KW-1185">Reference proteome</keyword>
<dbReference type="InterPro" id="IPR036366">
    <property type="entry name" value="PGBDSf"/>
</dbReference>
<dbReference type="InterPro" id="IPR002477">
    <property type="entry name" value="Peptidoglycan-bd-like"/>
</dbReference>